<proteinExistence type="predicted"/>
<protein>
    <submittedName>
        <fullName evidence="2">Uncharacterized protein</fullName>
    </submittedName>
</protein>
<sequence>MSIDTKTLNSPSLNNENLQSKMQLDTREQLESLRKSKENQLSESRLEELALLSSVEKWHYESLKEKWREIMAENIEDYFSVIWKKFDKNDWVANSIAFKVLENIIEAVAQFYSAKKMPLWQKESEFISRLDPKSLKAEYEKVQEYYAWLRIVNQKASIIMYKGAIIGKKKEHDEWTDITTCYNDIQDMRAKEDKEKWGQPTILASRKYDVKETPAVASNAPASAKSEKYAEVSSVYDKFLANAKSDWDKEILKWLKDKISVNETTWELSLVEAVKFWEDWELVLSPDKKWVILRWYWYEYRLPKLDAKSIEFSLNKISSLNFMENTWLTAFTPIEMKDISLNLNKYFDITNWIPINLDKPEWLTQAEKIELLAIFSKLKVIWSYDPHNLSKKIITKNLFISNLKNNTNFYKWQWQLNMMAFDQNIKHLVSKKDPQNQSA</sequence>
<reference evidence="2" key="1">
    <citation type="journal article" date="2012" name="Science">
        <title>Fermentation, hydrogen, and sulfur metabolism in multiple uncultivated bacterial phyla.</title>
        <authorList>
            <person name="Wrighton K.C."/>
            <person name="Thomas B.C."/>
            <person name="Sharon I."/>
            <person name="Miller C.S."/>
            <person name="Castelle C.J."/>
            <person name="VerBerkmoes N.C."/>
            <person name="Wilkins M.J."/>
            <person name="Hettich R.L."/>
            <person name="Lipton M.S."/>
            <person name="Williams K.H."/>
            <person name="Long P.E."/>
            <person name="Banfield J.F."/>
        </authorList>
    </citation>
    <scope>NUCLEOTIDE SEQUENCE [LARGE SCALE GENOMIC DNA]</scope>
</reference>
<organism evidence="2">
    <name type="scientific">uncultured bacterium</name>
    <name type="common">gcode 4</name>
    <dbReference type="NCBI Taxonomy" id="1234023"/>
    <lineage>
        <taxon>Bacteria</taxon>
        <taxon>environmental samples</taxon>
    </lineage>
</organism>
<accession>K2H1H4</accession>
<evidence type="ECO:0000256" key="1">
    <source>
        <dbReference type="SAM" id="MobiDB-lite"/>
    </source>
</evidence>
<gene>
    <name evidence="2" type="ORF">ACD_2C00130G0016</name>
</gene>
<dbReference type="EMBL" id="AMFJ01000130">
    <property type="protein sequence ID" value="EKE29665.1"/>
    <property type="molecule type" value="Genomic_DNA"/>
</dbReference>
<name>K2H1H4_9BACT</name>
<dbReference type="AlphaFoldDB" id="K2H1H4"/>
<comment type="caution">
    <text evidence="2">The sequence shown here is derived from an EMBL/GenBank/DDBJ whole genome shotgun (WGS) entry which is preliminary data.</text>
</comment>
<feature type="region of interest" description="Disordered" evidence="1">
    <location>
        <begin position="1"/>
        <end position="21"/>
    </location>
</feature>
<evidence type="ECO:0000313" key="2">
    <source>
        <dbReference type="EMBL" id="EKE29665.1"/>
    </source>
</evidence>